<dbReference type="EMBL" id="JAUIZM010000010">
    <property type="protein sequence ID" value="KAK1362337.1"/>
    <property type="molecule type" value="Genomic_DNA"/>
</dbReference>
<comment type="caution">
    <text evidence="1">The sequence shown here is derived from an EMBL/GenBank/DDBJ whole genome shotgun (WGS) entry which is preliminary data.</text>
</comment>
<dbReference type="AlphaFoldDB" id="A0AAD8HA11"/>
<sequence length="259" mass="30471">MDLKIKLKQDYIDTLRQEEVFWRQKSRKKWVKEGDKNTHFFHLSATVRKKKQKILCIQDDDAQWQTDPSHLEIMKLSSLIDDVVDSKLWKPVSTSSNGPKISHQLFDDDLIIFGEASKTQLMGLTKTLNLDKYLGSPMLHGVIRHKYVIGRKKWSSQRGSPIWRNIKMAFPILREGIKWVVNNGTTTRFWTDHWVRENTLDMFISGPFSEEEKKHAVSYYWDSNDGWLWENMGSLPPNVKNLISVIRVKDDRNNEDRPI</sequence>
<evidence type="ECO:0000313" key="2">
    <source>
        <dbReference type="Proteomes" id="UP001237642"/>
    </source>
</evidence>
<evidence type="ECO:0000313" key="1">
    <source>
        <dbReference type="EMBL" id="KAK1362337.1"/>
    </source>
</evidence>
<reference evidence="1" key="2">
    <citation type="submission" date="2023-05" db="EMBL/GenBank/DDBJ databases">
        <authorList>
            <person name="Schelkunov M.I."/>
        </authorList>
    </citation>
    <scope>NUCLEOTIDE SEQUENCE</scope>
    <source>
        <strain evidence="1">Hsosn_3</strain>
        <tissue evidence="1">Leaf</tissue>
    </source>
</reference>
<protein>
    <submittedName>
        <fullName evidence="1">Uncharacterized protein</fullName>
    </submittedName>
</protein>
<accession>A0AAD8HA11</accession>
<dbReference type="Proteomes" id="UP001237642">
    <property type="component" value="Unassembled WGS sequence"/>
</dbReference>
<organism evidence="1 2">
    <name type="scientific">Heracleum sosnowskyi</name>
    <dbReference type="NCBI Taxonomy" id="360622"/>
    <lineage>
        <taxon>Eukaryota</taxon>
        <taxon>Viridiplantae</taxon>
        <taxon>Streptophyta</taxon>
        <taxon>Embryophyta</taxon>
        <taxon>Tracheophyta</taxon>
        <taxon>Spermatophyta</taxon>
        <taxon>Magnoliopsida</taxon>
        <taxon>eudicotyledons</taxon>
        <taxon>Gunneridae</taxon>
        <taxon>Pentapetalae</taxon>
        <taxon>asterids</taxon>
        <taxon>campanulids</taxon>
        <taxon>Apiales</taxon>
        <taxon>Apiaceae</taxon>
        <taxon>Apioideae</taxon>
        <taxon>apioid superclade</taxon>
        <taxon>Tordylieae</taxon>
        <taxon>Tordyliinae</taxon>
        <taxon>Heracleum</taxon>
    </lineage>
</organism>
<reference evidence="1" key="1">
    <citation type="submission" date="2023-02" db="EMBL/GenBank/DDBJ databases">
        <title>Genome of toxic invasive species Heracleum sosnowskyi carries increased number of genes despite the absence of recent whole-genome duplications.</title>
        <authorList>
            <person name="Schelkunov M."/>
            <person name="Shtratnikova V."/>
            <person name="Makarenko M."/>
            <person name="Klepikova A."/>
            <person name="Omelchenko D."/>
            <person name="Novikova G."/>
            <person name="Obukhova E."/>
            <person name="Bogdanov V."/>
            <person name="Penin A."/>
            <person name="Logacheva M."/>
        </authorList>
    </citation>
    <scope>NUCLEOTIDE SEQUENCE</scope>
    <source>
        <strain evidence="1">Hsosn_3</strain>
        <tissue evidence="1">Leaf</tissue>
    </source>
</reference>
<name>A0AAD8HA11_9APIA</name>
<proteinExistence type="predicted"/>
<keyword evidence="2" id="KW-1185">Reference proteome</keyword>
<gene>
    <name evidence="1" type="ORF">POM88_046811</name>
</gene>